<dbReference type="Proteomes" id="UP000182544">
    <property type="component" value="Unassembled WGS sequence"/>
</dbReference>
<accession>A0A1K2IDI5</accession>
<gene>
    <name evidence="1" type="ORF">SAMN05428642_101872</name>
</gene>
<reference evidence="1 2" key="1">
    <citation type="submission" date="2016-10" db="EMBL/GenBank/DDBJ databases">
        <authorList>
            <person name="de Groot N.N."/>
        </authorList>
    </citation>
    <scope>NUCLEOTIDE SEQUENCE [LARGE SCALE GENOMIC DNA]</scope>
    <source>
        <strain evidence="1 2">DSM 18180</strain>
    </source>
</reference>
<protein>
    <submittedName>
        <fullName evidence="1">Uncharacterized protein</fullName>
    </submittedName>
</protein>
<evidence type="ECO:0000313" key="2">
    <source>
        <dbReference type="Proteomes" id="UP000182544"/>
    </source>
</evidence>
<evidence type="ECO:0000313" key="1">
    <source>
        <dbReference type="EMBL" id="SFZ90330.1"/>
    </source>
</evidence>
<dbReference type="OrthoDB" id="1376646at2"/>
<organism evidence="1 2">
    <name type="scientific">Flaviramulus basaltis</name>
    <dbReference type="NCBI Taxonomy" id="369401"/>
    <lineage>
        <taxon>Bacteria</taxon>
        <taxon>Pseudomonadati</taxon>
        <taxon>Bacteroidota</taxon>
        <taxon>Flavobacteriia</taxon>
        <taxon>Flavobacteriales</taxon>
        <taxon>Flavobacteriaceae</taxon>
        <taxon>Flaviramulus</taxon>
    </lineage>
</organism>
<keyword evidence="2" id="KW-1185">Reference proteome</keyword>
<dbReference type="AlphaFoldDB" id="A0A1K2IDI5"/>
<sequence>MRQLNSNELLDKFRDNSIDIDYCSHKVLTVKVNQFFYFLFDQEISNRILDRISEDFEDLKIKLILVHEISNARSQKEFKESLISRELQGAFGFFEILNKYKKTNTYSKDYIDLVRDWNYYVGGGDYNDFKEDFITHFFKPFTELFEWYLSESKTLKDEDYFSFEEQNKIIIRIESLRESLERIELKIDFSGQILDEHLEDLEKLVKTLNKKNLIEIIKGKFGDEVISKLISFESFTKLIEAISGEEFKLLN</sequence>
<dbReference type="RefSeq" id="WP_072400506.1">
    <property type="nucleotide sequence ID" value="NZ_FPKV01000001.1"/>
</dbReference>
<proteinExistence type="predicted"/>
<dbReference type="EMBL" id="FPKV01000001">
    <property type="protein sequence ID" value="SFZ90330.1"/>
    <property type="molecule type" value="Genomic_DNA"/>
</dbReference>
<dbReference type="STRING" id="369401.SAMN05428642_101872"/>
<name>A0A1K2IDI5_9FLAO</name>